<evidence type="ECO:0000256" key="1">
    <source>
        <dbReference type="SAM" id="MobiDB-lite"/>
    </source>
</evidence>
<sequence length="345" mass="36564">MRSPHTQPPPKPSVFRIPEGLATATQDRKPARANRTPQTASPGGGNRRRGEERRHRNFPPRLERRRPGPGLGLPGRCRRSRERSPLRAPAGPPPPPAPPLPPVNGQRWSLNRALNHLNAICAPGPHLLPPTAARSVTPLPTGPARPPDPAANRAAAYSNRRAGAAPRMLRRPPLARPRGPTGLVVPVREVAGAESWAREWAAGGVLAASLARPSPGARCRSRPRRETQVPRGRAGGAVQAAVSIVSPPGTRRCLGTAGCAAAPGLLGPPPGSREEGSSGLGAALDPAWPARARRRYRRQGPGGPGCWASDGGGRERRQPRLLNVPRTTPGPLPSQFFLVSRTSEK</sequence>
<reference evidence="3" key="2">
    <citation type="submission" date="2025-08" db="UniProtKB">
        <authorList>
            <consortium name="RefSeq"/>
        </authorList>
    </citation>
    <scope>IDENTIFICATION</scope>
    <source>
        <tissue evidence="3">Blood</tissue>
    </source>
</reference>
<evidence type="ECO:0000313" key="3">
    <source>
        <dbReference type="RefSeq" id="XP_070478667.1"/>
    </source>
</evidence>
<feature type="compositionally biased region" description="Low complexity" evidence="1">
    <location>
        <begin position="150"/>
        <end position="167"/>
    </location>
</feature>
<feature type="region of interest" description="Disordered" evidence="1">
    <location>
        <begin position="294"/>
        <end position="345"/>
    </location>
</feature>
<name>A0ABM4PN86_EQUPR</name>
<feature type="compositionally biased region" description="Pro residues" evidence="1">
    <location>
        <begin position="140"/>
        <end position="149"/>
    </location>
</feature>
<dbReference type="RefSeq" id="XP_070478667.1">
    <property type="nucleotide sequence ID" value="XM_070622566.1"/>
</dbReference>
<accession>A0ABM4PN86</accession>
<feature type="region of interest" description="Disordered" evidence="1">
    <location>
        <begin position="131"/>
        <end position="181"/>
    </location>
</feature>
<feature type="compositionally biased region" description="Pro residues" evidence="1">
    <location>
        <begin position="90"/>
        <end position="102"/>
    </location>
</feature>
<dbReference type="GeneID" id="139083781"/>
<feature type="compositionally biased region" description="Pro residues" evidence="1">
    <location>
        <begin position="1"/>
        <end position="12"/>
    </location>
</feature>
<feature type="region of interest" description="Disordered" evidence="1">
    <location>
        <begin position="1"/>
        <end position="107"/>
    </location>
</feature>
<evidence type="ECO:0000313" key="2">
    <source>
        <dbReference type="Proteomes" id="UP001652662"/>
    </source>
</evidence>
<dbReference type="Proteomes" id="UP001652662">
    <property type="component" value="Chromosome 1"/>
</dbReference>
<reference evidence="2" key="1">
    <citation type="submission" date="2025-05" db="UniProtKB">
        <authorList>
            <consortium name="RefSeq"/>
        </authorList>
    </citation>
    <scope>NUCLEOTIDE SEQUENCE [LARGE SCALE GENOMIC DNA]</scope>
</reference>
<keyword evidence="2" id="KW-1185">Reference proteome</keyword>
<proteinExistence type="predicted"/>
<gene>
    <name evidence="3" type="primary">LOC139083781</name>
</gene>
<organism evidence="2 3">
    <name type="scientific">Equus przewalskii</name>
    <name type="common">Przewalski's horse</name>
    <name type="synonym">Equus caballus przewalskii</name>
    <dbReference type="NCBI Taxonomy" id="9798"/>
    <lineage>
        <taxon>Eukaryota</taxon>
        <taxon>Metazoa</taxon>
        <taxon>Chordata</taxon>
        <taxon>Craniata</taxon>
        <taxon>Vertebrata</taxon>
        <taxon>Euteleostomi</taxon>
        <taxon>Mammalia</taxon>
        <taxon>Eutheria</taxon>
        <taxon>Laurasiatheria</taxon>
        <taxon>Perissodactyla</taxon>
        <taxon>Equidae</taxon>
        <taxon>Equus</taxon>
    </lineage>
</organism>
<feature type="region of interest" description="Disordered" evidence="1">
    <location>
        <begin position="213"/>
        <end position="235"/>
    </location>
</feature>
<protein>
    <submittedName>
        <fullName evidence="3">Collagen, type I, alpha 1a-like</fullName>
    </submittedName>
</protein>